<sequence>MHEANCHTKIMLTVVQLSVFQAIVWFTLLLFVLEVRKAAIGMYVDGASSSDESSSSSTMTPASRGRRGQRWRRHIHGHRRHRGERRRQAVAVGRW</sequence>
<proteinExistence type="predicted"/>
<reference evidence="3 4" key="1">
    <citation type="journal article" date="2005" name="PLoS Biol.">
        <title>The genomes of Oryza sativa: a history of duplications.</title>
        <authorList>
            <person name="Yu J."/>
            <person name="Wang J."/>
            <person name="Lin W."/>
            <person name="Li S."/>
            <person name="Li H."/>
            <person name="Zhou J."/>
            <person name="Ni P."/>
            <person name="Dong W."/>
            <person name="Hu S."/>
            <person name="Zeng C."/>
            <person name="Zhang J."/>
            <person name="Zhang Y."/>
            <person name="Li R."/>
            <person name="Xu Z."/>
            <person name="Li S."/>
            <person name="Li X."/>
            <person name="Zheng H."/>
            <person name="Cong L."/>
            <person name="Lin L."/>
            <person name="Yin J."/>
            <person name="Geng J."/>
            <person name="Li G."/>
            <person name="Shi J."/>
            <person name="Liu J."/>
            <person name="Lv H."/>
            <person name="Li J."/>
            <person name="Wang J."/>
            <person name="Deng Y."/>
            <person name="Ran L."/>
            <person name="Shi X."/>
            <person name="Wang X."/>
            <person name="Wu Q."/>
            <person name="Li C."/>
            <person name="Ren X."/>
            <person name="Wang J."/>
            <person name="Wang X."/>
            <person name="Li D."/>
            <person name="Liu D."/>
            <person name="Zhang X."/>
            <person name="Ji Z."/>
            <person name="Zhao W."/>
            <person name="Sun Y."/>
            <person name="Zhang Z."/>
            <person name="Bao J."/>
            <person name="Han Y."/>
            <person name="Dong L."/>
            <person name="Ji J."/>
            <person name="Chen P."/>
            <person name="Wu S."/>
            <person name="Liu J."/>
            <person name="Xiao Y."/>
            <person name="Bu D."/>
            <person name="Tan J."/>
            <person name="Yang L."/>
            <person name="Ye C."/>
            <person name="Zhang J."/>
            <person name="Xu J."/>
            <person name="Zhou Y."/>
            <person name="Yu Y."/>
            <person name="Zhang B."/>
            <person name="Zhuang S."/>
            <person name="Wei H."/>
            <person name="Liu B."/>
            <person name="Lei M."/>
            <person name="Yu H."/>
            <person name="Li Y."/>
            <person name="Xu H."/>
            <person name="Wei S."/>
            <person name="He X."/>
            <person name="Fang L."/>
            <person name="Zhang Z."/>
            <person name="Zhang Y."/>
            <person name="Huang X."/>
            <person name="Su Z."/>
            <person name="Tong W."/>
            <person name="Li J."/>
            <person name="Tong Z."/>
            <person name="Li S."/>
            <person name="Ye J."/>
            <person name="Wang L."/>
            <person name="Fang L."/>
            <person name="Lei T."/>
            <person name="Chen C."/>
            <person name="Chen H."/>
            <person name="Xu Z."/>
            <person name="Li H."/>
            <person name="Huang H."/>
            <person name="Zhang F."/>
            <person name="Xu H."/>
            <person name="Li N."/>
            <person name="Zhao C."/>
            <person name="Li S."/>
            <person name="Dong L."/>
            <person name="Huang Y."/>
            <person name="Li L."/>
            <person name="Xi Y."/>
            <person name="Qi Q."/>
            <person name="Li W."/>
            <person name="Zhang B."/>
            <person name="Hu W."/>
            <person name="Zhang Y."/>
            <person name="Tian X."/>
            <person name="Jiao Y."/>
            <person name="Liang X."/>
            <person name="Jin J."/>
            <person name="Gao L."/>
            <person name="Zheng W."/>
            <person name="Hao B."/>
            <person name="Liu S."/>
            <person name="Wang W."/>
            <person name="Yuan L."/>
            <person name="Cao M."/>
            <person name="McDermott J."/>
            <person name="Samudrala R."/>
            <person name="Wang J."/>
            <person name="Wong G.K."/>
            <person name="Yang H."/>
        </authorList>
    </citation>
    <scope>NUCLEOTIDE SEQUENCE [LARGE SCALE GENOMIC DNA]</scope>
    <source>
        <strain evidence="4">cv. 93-11</strain>
    </source>
</reference>
<evidence type="ECO:0000313" key="3">
    <source>
        <dbReference type="EMBL" id="EEC82866.1"/>
    </source>
</evidence>
<feature type="transmembrane region" description="Helical" evidence="2">
    <location>
        <begin position="12"/>
        <end position="33"/>
    </location>
</feature>
<protein>
    <submittedName>
        <fullName evidence="3">Uncharacterized protein</fullName>
    </submittedName>
</protein>
<keyword evidence="2" id="KW-1133">Transmembrane helix</keyword>
<organism evidence="3 4">
    <name type="scientific">Oryza sativa subsp. indica</name>
    <name type="common">Rice</name>
    <dbReference type="NCBI Taxonomy" id="39946"/>
    <lineage>
        <taxon>Eukaryota</taxon>
        <taxon>Viridiplantae</taxon>
        <taxon>Streptophyta</taxon>
        <taxon>Embryophyta</taxon>
        <taxon>Tracheophyta</taxon>
        <taxon>Spermatophyta</taxon>
        <taxon>Magnoliopsida</taxon>
        <taxon>Liliopsida</taxon>
        <taxon>Poales</taxon>
        <taxon>Poaceae</taxon>
        <taxon>BOP clade</taxon>
        <taxon>Oryzoideae</taxon>
        <taxon>Oryzeae</taxon>
        <taxon>Oryzinae</taxon>
        <taxon>Oryza</taxon>
        <taxon>Oryza sativa</taxon>
    </lineage>
</organism>
<dbReference type="AlphaFoldDB" id="B8BAL2"/>
<feature type="compositionally biased region" description="Basic residues" evidence="1">
    <location>
        <begin position="64"/>
        <end position="85"/>
    </location>
</feature>
<keyword evidence="2" id="KW-0812">Transmembrane</keyword>
<feature type="region of interest" description="Disordered" evidence="1">
    <location>
        <begin position="46"/>
        <end position="95"/>
    </location>
</feature>
<evidence type="ECO:0000256" key="1">
    <source>
        <dbReference type="SAM" id="MobiDB-lite"/>
    </source>
</evidence>
<keyword evidence="4" id="KW-1185">Reference proteome</keyword>
<keyword evidence="2" id="KW-0472">Membrane</keyword>
<evidence type="ECO:0000313" key="4">
    <source>
        <dbReference type="Proteomes" id="UP000007015"/>
    </source>
</evidence>
<dbReference type="Gramene" id="BGIOSGA027696-TA">
    <property type="protein sequence ID" value="BGIOSGA027696-PA"/>
    <property type="gene ID" value="BGIOSGA027696"/>
</dbReference>
<accession>B8BAL2</accession>
<gene>
    <name evidence="3" type="ORF">OsI_27732</name>
</gene>
<name>B8BAL2_ORYSI</name>
<evidence type="ECO:0000256" key="2">
    <source>
        <dbReference type="SAM" id="Phobius"/>
    </source>
</evidence>
<feature type="compositionally biased region" description="Low complexity" evidence="1">
    <location>
        <begin position="48"/>
        <end position="57"/>
    </location>
</feature>
<dbReference type="Proteomes" id="UP000007015">
    <property type="component" value="Chromosome 8"/>
</dbReference>
<dbReference type="EMBL" id="CM000133">
    <property type="protein sequence ID" value="EEC82866.1"/>
    <property type="molecule type" value="Genomic_DNA"/>
</dbReference>
<dbReference type="HOGENOM" id="CLU_2376597_0_0_1"/>